<dbReference type="InterPro" id="IPR011109">
    <property type="entry name" value="DNA_bind_recombinase_dom"/>
</dbReference>
<feature type="domain" description="Resolvase/invertase-type recombinase catalytic" evidence="6">
    <location>
        <begin position="4"/>
        <end position="153"/>
    </location>
</feature>
<dbReference type="Pfam" id="PF00239">
    <property type="entry name" value="Resolvase"/>
    <property type="match status" value="1"/>
</dbReference>
<evidence type="ECO:0000256" key="1">
    <source>
        <dbReference type="ARBA" id="ARBA00022908"/>
    </source>
</evidence>
<dbReference type="Proteomes" id="UP000199041">
    <property type="component" value="Unassembled WGS sequence"/>
</dbReference>
<sequence>MMKSAYLYIRVSTDEQKRKGYSLPEQEGRLLKYCAVNNIEVKDIFREDFSAKDFNRPEWKKLIATIKKCRSQGPGNILFIKWDRFSRNTEYAYEMIGILRKLNVMAMAIDQPIDFDVPESAVMLAVYLSIPESENLRRALNTSNNIRKAKQLGRYPNKAPLGYINLTGLDGRKYIAPNPSKANIVKWSFQQLAKNTFTIEEVRRMALTRGLKCSRAHFWRIIRNPVYCGFVRLATQTEGTLLIRGIHAPIISEDLFFKVQHIVGSPKKLTGKTDELKATFPLKGYLICPDCSRKLRASYSRGRTKRYPYYHCSGDCKTRLSADLVNDNYYKALQQLELSKGASELFNLILEDTNIGADKTKYLSERKALISQLDQQEALIAKARMLFVEDKLKFDDFRECKKECQGVSGVLQKELNAITRKLKRLDQQTGSTPREIFYMFQFMDIADKKQLVSLLPPSAVDGRTGEVSININSALAKIVHHKF</sequence>
<dbReference type="InterPro" id="IPR006119">
    <property type="entry name" value="Resolv_N"/>
</dbReference>
<dbReference type="PROSITE" id="PS51736">
    <property type="entry name" value="RECOMBINASES_3"/>
    <property type="match status" value="1"/>
</dbReference>
<evidence type="ECO:0000313" key="9">
    <source>
        <dbReference type="Proteomes" id="UP000199041"/>
    </source>
</evidence>
<dbReference type="CDD" id="cd00338">
    <property type="entry name" value="Ser_Recombinase"/>
    <property type="match status" value="1"/>
</dbReference>
<keyword evidence="9" id="KW-1185">Reference proteome</keyword>
<dbReference type="SUPFAM" id="SSF53041">
    <property type="entry name" value="Resolvase-like"/>
    <property type="match status" value="1"/>
</dbReference>
<dbReference type="InterPro" id="IPR036162">
    <property type="entry name" value="Resolvase-like_N_sf"/>
</dbReference>
<evidence type="ECO:0000256" key="4">
    <source>
        <dbReference type="PIRSR" id="PIRSR606118-50"/>
    </source>
</evidence>
<dbReference type="InterPro" id="IPR038109">
    <property type="entry name" value="DNA_bind_recomb_sf"/>
</dbReference>
<evidence type="ECO:0000313" key="8">
    <source>
        <dbReference type="EMBL" id="SEA14216.1"/>
    </source>
</evidence>
<reference evidence="8 9" key="1">
    <citation type="submission" date="2016-10" db="EMBL/GenBank/DDBJ databases">
        <authorList>
            <person name="de Groot N.N."/>
        </authorList>
    </citation>
    <scope>NUCLEOTIDE SEQUENCE [LARGE SCALE GENOMIC DNA]</scope>
    <source>
        <strain evidence="8 9">Vu-144</strain>
    </source>
</reference>
<dbReference type="GO" id="GO:0015074">
    <property type="term" value="P:DNA integration"/>
    <property type="evidence" value="ECO:0007669"/>
    <property type="project" value="UniProtKB-KW"/>
</dbReference>
<dbReference type="PROSITE" id="PS51737">
    <property type="entry name" value="RECOMBINASE_DNA_BIND"/>
    <property type="match status" value="1"/>
</dbReference>
<dbReference type="InterPro" id="IPR050639">
    <property type="entry name" value="SSR_resolvase"/>
</dbReference>
<feature type="active site" description="O-(5'-phospho-DNA)-serine intermediate" evidence="4 5">
    <location>
        <position position="12"/>
    </location>
</feature>
<keyword evidence="1" id="KW-0229">DNA integration</keyword>
<protein>
    <submittedName>
        <fullName evidence="8">Site-specific DNA recombinase</fullName>
    </submittedName>
</protein>
<evidence type="ECO:0000256" key="5">
    <source>
        <dbReference type="PROSITE-ProRule" id="PRU10137"/>
    </source>
</evidence>
<dbReference type="EMBL" id="FNQY01000009">
    <property type="protein sequence ID" value="SEA14216.1"/>
    <property type="molecule type" value="Genomic_DNA"/>
</dbReference>
<keyword evidence="2" id="KW-0238">DNA-binding</keyword>
<dbReference type="PANTHER" id="PTHR30461">
    <property type="entry name" value="DNA-INVERTASE FROM LAMBDOID PROPHAGE"/>
    <property type="match status" value="1"/>
</dbReference>
<accession>A0A1H3YRQ3</accession>
<feature type="domain" description="Recombinase" evidence="7">
    <location>
        <begin position="160"/>
        <end position="269"/>
    </location>
</feature>
<dbReference type="InterPro" id="IPR006118">
    <property type="entry name" value="Recombinase_CS"/>
</dbReference>
<dbReference type="PANTHER" id="PTHR30461:SF23">
    <property type="entry name" value="DNA RECOMBINASE-RELATED"/>
    <property type="match status" value="1"/>
</dbReference>
<dbReference type="Gene3D" id="3.90.1750.20">
    <property type="entry name" value="Putative Large Serine Recombinase, Chain B, Domain 2"/>
    <property type="match status" value="1"/>
</dbReference>
<dbReference type="Pfam" id="PF07508">
    <property type="entry name" value="Recombinase"/>
    <property type="match status" value="1"/>
</dbReference>
<evidence type="ECO:0000256" key="2">
    <source>
        <dbReference type="ARBA" id="ARBA00023125"/>
    </source>
</evidence>
<dbReference type="SMART" id="SM00857">
    <property type="entry name" value="Resolvase"/>
    <property type="match status" value="1"/>
</dbReference>
<evidence type="ECO:0000259" key="6">
    <source>
        <dbReference type="PROSITE" id="PS51736"/>
    </source>
</evidence>
<proteinExistence type="predicted"/>
<dbReference type="GO" id="GO:0000150">
    <property type="term" value="F:DNA strand exchange activity"/>
    <property type="evidence" value="ECO:0007669"/>
    <property type="project" value="InterPro"/>
</dbReference>
<dbReference type="GO" id="GO:0003677">
    <property type="term" value="F:DNA binding"/>
    <property type="evidence" value="ECO:0007669"/>
    <property type="project" value="UniProtKB-KW"/>
</dbReference>
<dbReference type="PROSITE" id="PS00397">
    <property type="entry name" value="RECOMBINASES_1"/>
    <property type="match status" value="1"/>
</dbReference>
<keyword evidence="3" id="KW-0233">DNA recombination</keyword>
<name>A0A1H3YRQ3_9BACT</name>
<gene>
    <name evidence="8" type="ORF">SAMN05192529_10913</name>
</gene>
<evidence type="ECO:0000259" key="7">
    <source>
        <dbReference type="PROSITE" id="PS51737"/>
    </source>
</evidence>
<dbReference type="AlphaFoldDB" id="A0A1H3YRQ3"/>
<organism evidence="8 9">
    <name type="scientific">Arachidicoccus rhizosphaerae</name>
    <dbReference type="NCBI Taxonomy" id="551991"/>
    <lineage>
        <taxon>Bacteria</taxon>
        <taxon>Pseudomonadati</taxon>
        <taxon>Bacteroidota</taxon>
        <taxon>Chitinophagia</taxon>
        <taxon>Chitinophagales</taxon>
        <taxon>Chitinophagaceae</taxon>
        <taxon>Arachidicoccus</taxon>
    </lineage>
</organism>
<dbReference type="STRING" id="551991.SAMN05192529_10913"/>
<dbReference type="Gene3D" id="3.40.50.1390">
    <property type="entry name" value="Resolvase, N-terminal catalytic domain"/>
    <property type="match status" value="1"/>
</dbReference>
<evidence type="ECO:0000256" key="3">
    <source>
        <dbReference type="ARBA" id="ARBA00023172"/>
    </source>
</evidence>